<evidence type="ECO:0000313" key="3">
    <source>
        <dbReference type="Proteomes" id="UP000323221"/>
    </source>
</evidence>
<evidence type="ECO:0000313" key="2">
    <source>
        <dbReference type="EMBL" id="KAA6430110.1"/>
    </source>
</evidence>
<dbReference type="EMBL" id="VOIR01000019">
    <property type="protein sequence ID" value="KAA6430110.1"/>
    <property type="molecule type" value="Genomic_DNA"/>
</dbReference>
<keyword evidence="1" id="KW-1133">Transmembrane helix</keyword>
<sequence>MTAGAIVMMVAAMVVLWGGLAAAIVNIVRFQGEEPADSGRDL</sequence>
<evidence type="ECO:0000256" key="1">
    <source>
        <dbReference type="SAM" id="Phobius"/>
    </source>
</evidence>
<reference evidence="2 3" key="1">
    <citation type="submission" date="2019-08" db="EMBL/GenBank/DDBJ databases">
        <title>Agrococcus lahaulensis sp. nov., isolated from a cold desert of the Indian Himalayas.</title>
        <authorList>
            <person name="Qu J.H."/>
        </authorList>
    </citation>
    <scope>NUCLEOTIDE SEQUENCE [LARGE SCALE GENOMIC DNA]</scope>
    <source>
        <strain evidence="2 3">NS18</strain>
    </source>
</reference>
<organism evidence="2 3">
    <name type="scientific">Agrococcus sediminis</name>
    <dbReference type="NCBI Taxonomy" id="2599924"/>
    <lineage>
        <taxon>Bacteria</taxon>
        <taxon>Bacillati</taxon>
        <taxon>Actinomycetota</taxon>
        <taxon>Actinomycetes</taxon>
        <taxon>Micrococcales</taxon>
        <taxon>Microbacteriaceae</taxon>
        <taxon>Agrococcus</taxon>
    </lineage>
</organism>
<dbReference type="NCBIfam" id="NF033493">
    <property type="entry name" value="MetS_like_NSS"/>
    <property type="match status" value="1"/>
</dbReference>
<name>A0A5M8Q5N4_9MICO</name>
<protein>
    <submittedName>
        <fullName evidence="2">Methionine/alanine import family NSS transporter small subunit</fullName>
    </submittedName>
</protein>
<keyword evidence="3" id="KW-1185">Reference proteome</keyword>
<proteinExistence type="predicted"/>
<dbReference type="RefSeq" id="WP_146358108.1">
    <property type="nucleotide sequence ID" value="NZ_JBIVQT010000001.1"/>
</dbReference>
<dbReference type="AlphaFoldDB" id="A0A5M8Q5N4"/>
<dbReference type="Pfam" id="PF16951">
    <property type="entry name" value="MaAIMP_sms"/>
    <property type="match status" value="1"/>
</dbReference>
<comment type="caution">
    <text evidence="2">The sequence shown here is derived from an EMBL/GenBank/DDBJ whole genome shotgun (WGS) entry which is preliminary data.</text>
</comment>
<keyword evidence="1" id="KW-0812">Transmembrane</keyword>
<feature type="transmembrane region" description="Helical" evidence="1">
    <location>
        <begin position="6"/>
        <end position="28"/>
    </location>
</feature>
<accession>A0A5M8Q5N4</accession>
<keyword evidence="1" id="KW-0472">Membrane</keyword>
<dbReference type="InterPro" id="IPR031596">
    <property type="entry name" value="MaAIMP_sms"/>
</dbReference>
<dbReference type="Proteomes" id="UP000323221">
    <property type="component" value="Unassembled WGS sequence"/>
</dbReference>
<gene>
    <name evidence="2" type="ORF">FQ330_12830</name>
</gene>